<name>A0A1H1XIW9_9FLAO</name>
<evidence type="ECO:0000259" key="1">
    <source>
        <dbReference type="Pfam" id="PF00144"/>
    </source>
</evidence>
<gene>
    <name evidence="2" type="ORF">SAMN04489797_3225</name>
</gene>
<dbReference type="Gene3D" id="3.40.710.10">
    <property type="entry name" value="DD-peptidase/beta-lactamase superfamily"/>
    <property type="match status" value="1"/>
</dbReference>
<dbReference type="InterPro" id="IPR001466">
    <property type="entry name" value="Beta-lactam-related"/>
</dbReference>
<evidence type="ECO:0000313" key="2">
    <source>
        <dbReference type="EMBL" id="SDT09188.1"/>
    </source>
</evidence>
<dbReference type="Proteomes" id="UP000198963">
    <property type="component" value="Chromosome I"/>
</dbReference>
<dbReference type="PANTHER" id="PTHR46825:SF9">
    <property type="entry name" value="BETA-LACTAMASE-RELATED DOMAIN-CONTAINING PROTEIN"/>
    <property type="match status" value="1"/>
</dbReference>
<protein>
    <submittedName>
        <fullName evidence="2">CubicO group peptidase, beta-lactamase class C family</fullName>
    </submittedName>
</protein>
<dbReference type="InterPro" id="IPR050491">
    <property type="entry name" value="AmpC-like"/>
</dbReference>
<dbReference type="SUPFAM" id="SSF56601">
    <property type="entry name" value="beta-lactamase/transpeptidase-like"/>
    <property type="match status" value="1"/>
</dbReference>
<reference evidence="2 3" key="1">
    <citation type="submission" date="2016-10" db="EMBL/GenBank/DDBJ databases">
        <authorList>
            <person name="Varghese N."/>
            <person name="Submissions S."/>
        </authorList>
    </citation>
    <scope>NUCLEOTIDE SEQUENCE [LARGE SCALE GENOMIC DNA]</scope>
    <source>
        <strain evidence="2 3">RHA_55</strain>
    </source>
</reference>
<organism evidence="2 3">
    <name type="scientific">Winogradskyella sediminis</name>
    <dbReference type="NCBI Taxonomy" id="1382466"/>
    <lineage>
        <taxon>Bacteria</taxon>
        <taxon>Pseudomonadati</taxon>
        <taxon>Bacteroidota</taxon>
        <taxon>Flavobacteriia</taxon>
        <taxon>Flavobacteriales</taxon>
        <taxon>Flavobacteriaceae</taxon>
        <taxon>Winogradskyella</taxon>
    </lineage>
</organism>
<dbReference type="Pfam" id="PF00144">
    <property type="entry name" value="Beta-lactamase"/>
    <property type="match status" value="1"/>
</dbReference>
<feature type="domain" description="Beta-lactamase-related" evidence="1">
    <location>
        <begin position="66"/>
        <end position="366"/>
    </location>
</feature>
<keyword evidence="3" id="KW-1185">Reference proteome</keyword>
<dbReference type="PANTHER" id="PTHR46825">
    <property type="entry name" value="D-ALANYL-D-ALANINE-CARBOXYPEPTIDASE/ENDOPEPTIDASE AMPH"/>
    <property type="match status" value="1"/>
</dbReference>
<dbReference type="EMBL" id="LT629774">
    <property type="protein sequence ID" value="SDT09188.1"/>
    <property type="molecule type" value="Genomic_DNA"/>
</dbReference>
<dbReference type="STRING" id="1249933.SAMN04489797_3225"/>
<dbReference type="AlphaFoldDB" id="A0A1H1XIW9"/>
<dbReference type="RefSeq" id="WP_092447649.1">
    <property type="nucleotide sequence ID" value="NZ_LT629774.1"/>
</dbReference>
<proteinExistence type="predicted"/>
<sequence>MKAFHPTSKEDNSSKLKTIGNGVVFIFLLGITTLISSCSSDDDTNAPSTNYTTAEQLLTDIDFKGYAIITKNGNDLVRQGFGLANESTALAQDDNLAYRIGSVTKTLTAAAMVQLKRDGLITSFNQTLNEFDDTFPNGDLITITQLLSHQSGIPDYQFVVEDAYEQGETLDEADIYEVIMEMISENGLNFTPGSGKQYSNSNFLIAALLIEELAQVSYHDYIQQHLLTPLNMTNTYKGTNVIDTNTHAEGYNNGSSNSTYPMTIAFGVGDFSSTPNNMETWTKAVKNNWFTASEKAEIFAEDVPSGYVDFGLGWFTTQEGNTTMYWHGGDINGYWSMIGFIPEYDATIVLLSNQQDDTGAQRNTIIQQLLTNEFN</sequence>
<accession>A0A1H1XIW9</accession>
<evidence type="ECO:0000313" key="3">
    <source>
        <dbReference type="Proteomes" id="UP000198963"/>
    </source>
</evidence>
<dbReference type="InterPro" id="IPR012338">
    <property type="entry name" value="Beta-lactam/transpept-like"/>
</dbReference>